<keyword evidence="1" id="KW-0808">Transferase</keyword>
<keyword evidence="8" id="KW-1185">Reference proteome</keyword>
<keyword evidence="4" id="KW-0067">ATP-binding</keyword>
<evidence type="ECO:0000259" key="6">
    <source>
        <dbReference type="Pfam" id="PF12555"/>
    </source>
</evidence>
<dbReference type="Pfam" id="PF12555">
    <property type="entry name" value="SteA-like_C"/>
    <property type="match status" value="1"/>
</dbReference>
<keyword evidence="5" id="KW-0812">Transmembrane</keyword>
<sequence>MSLFSRSSDLPGLHGATRDLSASGKGMKRLSAGDIAVVDAPDISRGFAQRLIDAKPAAVVNTGLFSTGTIPNFGPQLLLDAGIMLVEGVGADVWLPLKDGKKGRLTDEGQLFYGEKLIASGHVLTSGDAQVAFEDAQQHLVDYMEAFFGNTIQFIHSESPLLIDGLGVPDVAHELLGKKVLVVSPGVGHKEQVKNLRHFIREYEPVIVGVDSAADSLVELGYKPDFIVGDPAGIGADALRSGARVVLPAAPDGHAVGLERIQDLGIGAMTFPSAVESATDLALLLADYHDAEIVVNAGAPVDLDSLFAQASSASPSALLARMKLGPRLVDADAIAKLYFVRGGGNLGWLWVLLGVFVLAATVIVIAGFGGQGSFTDNLIDTWNNIALTFQGLFRDLLSS</sequence>
<keyword evidence="2" id="KW-0547">Nucleotide-binding</keyword>
<keyword evidence="3" id="KW-0418">Kinase</keyword>
<evidence type="ECO:0000313" key="8">
    <source>
        <dbReference type="Proteomes" id="UP001183619"/>
    </source>
</evidence>
<feature type="transmembrane region" description="Helical" evidence="5">
    <location>
        <begin position="346"/>
        <end position="368"/>
    </location>
</feature>
<evidence type="ECO:0000256" key="1">
    <source>
        <dbReference type="ARBA" id="ARBA00022679"/>
    </source>
</evidence>
<evidence type="ECO:0000256" key="4">
    <source>
        <dbReference type="ARBA" id="ARBA00022840"/>
    </source>
</evidence>
<protein>
    <submittedName>
        <fullName evidence="7">Membrane-anchored protein</fullName>
    </submittedName>
</protein>
<comment type="caution">
    <text evidence="7">The sequence shown here is derived from an EMBL/GenBank/DDBJ whole genome shotgun (WGS) entry which is preliminary data.</text>
</comment>
<gene>
    <name evidence="7" type="ORF">J2S37_002086</name>
</gene>
<evidence type="ECO:0000313" key="7">
    <source>
        <dbReference type="EMBL" id="MDR7355548.1"/>
    </source>
</evidence>
<keyword evidence="5" id="KW-1133">Transmembrane helix</keyword>
<organism evidence="7 8">
    <name type="scientific">Corynebacterium felinum</name>
    <dbReference type="NCBI Taxonomy" id="131318"/>
    <lineage>
        <taxon>Bacteria</taxon>
        <taxon>Bacillati</taxon>
        <taxon>Actinomycetota</taxon>
        <taxon>Actinomycetes</taxon>
        <taxon>Mycobacteriales</taxon>
        <taxon>Corynebacteriaceae</taxon>
        <taxon>Corynebacterium</taxon>
    </lineage>
</organism>
<keyword evidence="5" id="KW-0472">Membrane</keyword>
<evidence type="ECO:0000256" key="2">
    <source>
        <dbReference type="ARBA" id="ARBA00022741"/>
    </source>
</evidence>
<dbReference type="InterPro" id="IPR036759">
    <property type="entry name" value="TPK_catalytic_sf"/>
</dbReference>
<reference evidence="7 8" key="1">
    <citation type="submission" date="2023-07" db="EMBL/GenBank/DDBJ databases">
        <title>Sequencing the genomes of 1000 actinobacteria strains.</title>
        <authorList>
            <person name="Klenk H.-P."/>
        </authorList>
    </citation>
    <scope>NUCLEOTIDE SEQUENCE [LARGE SCALE GENOMIC DNA]</scope>
    <source>
        <strain evidence="7 8">DSM 44508</strain>
    </source>
</reference>
<dbReference type="Proteomes" id="UP001183619">
    <property type="component" value="Unassembled WGS sequence"/>
</dbReference>
<name>A0ABU2BAB6_9CORY</name>
<evidence type="ECO:0000256" key="5">
    <source>
        <dbReference type="SAM" id="Phobius"/>
    </source>
</evidence>
<dbReference type="InterPro" id="IPR047795">
    <property type="entry name" value="Put_SteA-like"/>
</dbReference>
<accession>A0ABU2BAB6</accession>
<dbReference type="InterPro" id="IPR022215">
    <property type="entry name" value="SteA-like_C"/>
</dbReference>
<dbReference type="SUPFAM" id="SSF63999">
    <property type="entry name" value="Thiamin pyrophosphokinase, catalytic domain"/>
    <property type="match status" value="1"/>
</dbReference>
<dbReference type="EMBL" id="JAVDYF010000001">
    <property type="protein sequence ID" value="MDR7355548.1"/>
    <property type="molecule type" value="Genomic_DNA"/>
</dbReference>
<proteinExistence type="predicted"/>
<evidence type="ECO:0000256" key="3">
    <source>
        <dbReference type="ARBA" id="ARBA00022777"/>
    </source>
</evidence>
<dbReference type="NCBIfam" id="NF040608">
    <property type="entry name" value="division_SteA"/>
    <property type="match status" value="1"/>
</dbReference>
<feature type="domain" description="SteA-like C-terminal" evidence="6">
    <location>
        <begin position="333"/>
        <end position="386"/>
    </location>
</feature>